<evidence type="ECO:0000313" key="2">
    <source>
        <dbReference type="EMBL" id="GGC30236.1"/>
    </source>
</evidence>
<dbReference type="EMBL" id="BMIK01000007">
    <property type="protein sequence ID" value="GGC30236.1"/>
    <property type="molecule type" value="Genomic_DNA"/>
</dbReference>
<accession>A0ABQ1LUJ9</accession>
<dbReference type="InterPro" id="IPR006680">
    <property type="entry name" value="Amidohydro-rel"/>
</dbReference>
<dbReference type="SUPFAM" id="SSF51556">
    <property type="entry name" value="Metallo-dependent hydrolases"/>
    <property type="match status" value="1"/>
</dbReference>
<dbReference type="Gene3D" id="3.20.20.140">
    <property type="entry name" value="Metal-dependent hydrolases"/>
    <property type="match status" value="1"/>
</dbReference>
<dbReference type="InterPro" id="IPR032466">
    <property type="entry name" value="Metal_Hydrolase"/>
</dbReference>
<protein>
    <recommendedName>
        <fullName evidence="1">Amidohydrolase-related domain-containing protein</fullName>
    </recommendedName>
</protein>
<proteinExistence type="predicted"/>
<gene>
    <name evidence="2" type="ORF">GCM10011386_22800</name>
</gene>
<feature type="domain" description="Amidohydrolase-related" evidence="1">
    <location>
        <begin position="79"/>
        <end position="324"/>
    </location>
</feature>
<sequence>MDDFTSVEKFDVHIHVNTVETTFMEQAKADNFKFLTIVDDRPFGLTMYEQQEIVDRHLKNFPALMDVATTFSVADWDTPEWLPNTLSYLDKQFAKGVRAVKVWKNIGMDLRDKNGAFVMLDDERLDPVFDHLAKNHIAVIGHNGEPRDCWLPLDSMTFSRGYYSEHPEYHMYLHPEYPSYQDQIDARDRMLAKHPDLAFIGAHLGSLEWSLDELAKRLDSYPNMLVDLSRMPYLQLHAKTDWEKTREFFINYQDRLVYGTDRGISDQQDTAAFKQGIHEGWLRDWKFYVTEEPITLRGHGELRGLHLPKGVVDKIYLKNAERWLTGKADS</sequence>
<keyword evidence="3" id="KW-1185">Reference proteome</keyword>
<name>A0ABQ1LUJ9_9SPHI</name>
<dbReference type="Pfam" id="PF04909">
    <property type="entry name" value="Amidohydro_2"/>
    <property type="match status" value="1"/>
</dbReference>
<dbReference type="Proteomes" id="UP000597338">
    <property type="component" value="Unassembled WGS sequence"/>
</dbReference>
<evidence type="ECO:0000259" key="1">
    <source>
        <dbReference type="Pfam" id="PF04909"/>
    </source>
</evidence>
<evidence type="ECO:0000313" key="3">
    <source>
        <dbReference type="Proteomes" id="UP000597338"/>
    </source>
</evidence>
<reference evidence="3" key="1">
    <citation type="journal article" date="2019" name="Int. J. Syst. Evol. Microbiol.">
        <title>The Global Catalogue of Microorganisms (GCM) 10K type strain sequencing project: providing services to taxonomists for standard genome sequencing and annotation.</title>
        <authorList>
            <consortium name="The Broad Institute Genomics Platform"/>
            <consortium name="The Broad Institute Genome Sequencing Center for Infectious Disease"/>
            <person name="Wu L."/>
            <person name="Ma J."/>
        </authorList>
    </citation>
    <scope>NUCLEOTIDE SEQUENCE [LARGE SCALE GENOMIC DNA]</scope>
    <source>
        <strain evidence="3">CGMCC 1.15342</strain>
    </source>
</reference>
<organism evidence="2 3">
    <name type="scientific">Parapedobacter defluvii</name>
    <dbReference type="NCBI Taxonomy" id="2045106"/>
    <lineage>
        <taxon>Bacteria</taxon>
        <taxon>Pseudomonadati</taxon>
        <taxon>Bacteroidota</taxon>
        <taxon>Sphingobacteriia</taxon>
        <taxon>Sphingobacteriales</taxon>
        <taxon>Sphingobacteriaceae</taxon>
        <taxon>Parapedobacter</taxon>
    </lineage>
</organism>
<comment type="caution">
    <text evidence="2">The sequence shown here is derived from an EMBL/GenBank/DDBJ whole genome shotgun (WGS) entry which is preliminary data.</text>
</comment>